<evidence type="ECO:0000313" key="2">
    <source>
        <dbReference type="EMBL" id="HIR62521.1"/>
    </source>
</evidence>
<name>A0A9D1E141_9BACT</name>
<dbReference type="Proteomes" id="UP000886744">
    <property type="component" value="Unassembled WGS sequence"/>
</dbReference>
<dbReference type="EMBL" id="DVHI01000040">
    <property type="protein sequence ID" value="HIR62521.1"/>
    <property type="molecule type" value="Genomic_DNA"/>
</dbReference>
<evidence type="ECO:0000313" key="3">
    <source>
        <dbReference type="Proteomes" id="UP000886744"/>
    </source>
</evidence>
<evidence type="ECO:0000256" key="1">
    <source>
        <dbReference type="SAM" id="Phobius"/>
    </source>
</evidence>
<feature type="transmembrane region" description="Helical" evidence="1">
    <location>
        <begin position="134"/>
        <end position="159"/>
    </location>
</feature>
<keyword evidence="1" id="KW-0812">Transmembrane</keyword>
<comment type="caution">
    <text evidence="2">The sequence shown here is derived from an EMBL/GenBank/DDBJ whole genome shotgun (WGS) entry which is preliminary data.</text>
</comment>
<keyword evidence="1" id="KW-0472">Membrane</keyword>
<organism evidence="2 3">
    <name type="scientific">Candidatus Coprenecus avistercoris</name>
    <dbReference type="NCBI Taxonomy" id="2840730"/>
    <lineage>
        <taxon>Bacteria</taxon>
        <taxon>Pseudomonadati</taxon>
        <taxon>Bacteroidota</taxon>
        <taxon>Bacteroidia</taxon>
        <taxon>Bacteroidales</taxon>
        <taxon>Rikenellaceae</taxon>
        <taxon>Rikenellaceae incertae sedis</taxon>
        <taxon>Candidatus Coprenecus</taxon>
    </lineage>
</organism>
<feature type="transmembrane region" description="Helical" evidence="1">
    <location>
        <begin position="37"/>
        <end position="57"/>
    </location>
</feature>
<sequence>MNYKLNWSEAAKYGLILASVSVVINLVLSLFQMPGFLSTLLKAVKLCASVYIVYYAMRRNADSWDYVRYGQSFGYGMAVCTLSAIVCTLFVLLTYTVFIPGSLTEMLDQIFQTYESMGIAGMIDYDALARSMPVILVVSQFIGCVICGLIVCAIVATIAKKTDTNPFGNSGNPDSEE</sequence>
<protein>
    <submittedName>
        <fullName evidence="2">DUF4199 domain-containing protein</fullName>
    </submittedName>
</protein>
<gene>
    <name evidence="2" type="ORF">IAC94_03235</name>
</gene>
<dbReference type="Pfam" id="PF13858">
    <property type="entry name" value="DUF4199"/>
    <property type="match status" value="1"/>
</dbReference>
<accession>A0A9D1E141</accession>
<proteinExistence type="predicted"/>
<reference evidence="2" key="2">
    <citation type="journal article" date="2021" name="PeerJ">
        <title>Extensive microbial diversity within the chicken gut microbiome revealed by metagenomics and culture.</title>
        <authorList>
            <person name="Gilroy R."/>
            <person name="Ravi A."/>
            <person name="Getino M."/>
            <person name="Pursley I."/>
            <person name="Horton D.L."/>
            <person name="Alikhan N.F."/>
            <person name="Baker D."/>
            <person name="Gharbi K."/>
            <person name="Hall N."/>
            <person name="Watson M."/>
            <person name="Adriaenssens E.M."/>
            <person name="Foster-Nyarko E."/>
            <person name="Jarju S."/>
            <person name="Secka A."/>
            <person name="Antonio M."/>
            <person name="Oren A."/>
            <person name="Chaudhuri R.R."/>
            <person name="La Ragione R."/>
            <person name="Hildebrand F."/>
            <person name="Pallen M.J."/>
        </authorList>
    </citation>
    <scope>NUCLEOTIDE SEQUENCE</scope>
    <source>
        <strain evidence="2">ChiHjej13B12-12457</strain>
    </source>
</reference>
<dbReference type="AlphaFoldDB" id="A0A9D1E141"/>
<feature type="transmembrane region" description="Helical" evidence="1">
    <location>
        <begin position="78"/>
        <end position="98"/>
    </location>
</feature>
<feature type="transmembrane region" description="Helical" evidence="1">
    <location>
        <begin position="12"/>
        <end position="31"/>
    </location>
</feature>
<keyword evidence="1" id="KW-1133">Transmembrane helix</keyword>
<dbReference type="InterPro" id="IPR025250">
    <property type="entry name" value="DUF4199"/>
</dbReference>
<reference evidence="2" key="1">
    <citation type="submission" date="2020-10" db="EMBL/GenBank/DDBJ databases">
        <authorList>
            <person name="Gilroy R."/>
        </authorList>
    </citation>
    <scope>NUCLEOTIDE SEQUENCE</scope>
    <source>
        <strain evidence="2">ChiHjej13B12-12457</strain>
    </source>
</reference>